<dbReference type="GO" id="GO:0005737">
    <property type="term" value="C:cytoplasm"/>
    <property type="evidence" value="ECO:0007669"/>
    <property type="project" value="UniProtKB-SubCell"/>
</dbReference>
<dbReference type="PANTHER" id="PTHR10472:SF5">
    <property type="entry name" value="D-AMINOACYL-TRNA DEACYLASE 1"/>
    <property type="match status" value="1"/>
</dbReference>
<dbReference type="GO" id="GO:0051500">
    <property type="term" value="F:D-tyrosyl-tRNA(Tyr) deacylase activity"/>
    <property type="evidence" value="ECO:0007669"/>
    <property type="project" value="TreeGrafter"/>
</dbReference>
<protein>
    <recommendedName>
        <fullName evidence="2">D-aminoacyl-tRNA deacylase</fullName>
        <shortName evidence="2">DTD</shortName>
        <ecNumber evidence="2">3.1.1.96</ecNumber>
    </recommendedName>
    <alternativeName>
        <fullName evidence="2">Gly-tRNA(Ala) deacylase</fullName>
        <ecNumber evidence="2">3.1.1.-</ecNumber>
    </alternativeName>
</protein>
<dbReference type="OrthoDB" id="9801395at2"/>
<feature type="short sequence motif" description="Gly-cisPro motif, important for rejection of L-amino acids" evidence="2">
    <location>
        <begin position="137"/>
        <end position="138"/>
    </location>
</feature>
<dbReference type="SUPFAM" id="SSF69500">
    <property type="entry name" value="DTD-like"/>
    <property type="match status" value="1"/>
</dbReference>
<dbReference type="AlphaFoldDB" id="A0A4R9C092"/>
<keyword evidence="4" id="KW-1185">Reference proteome</keyword>
<comment type="domain">
    <text evidence="2">A Gly-cisPro motif from one monomer fits into the active site of the other monomer to allow specific chiral rejection of L-amino acids.</text>
</comment>
<reference evidence="3 4" key="1">
    <citation type="submission" date="2019-01" db="EMBL/GenBank/DDBJ databases">
        <title>Draft Genome Sequences of Helcococcus ovis Strains Isolated from the Uterus and Vagina of Dairy Cows with Metritis.</title>
        <authorList>
            <person name="Cunha F."/>
            <person name="Jeon S.J."/>
            <person name="Kutzer P."/>
            <person name="Galvao K.N."/>
        </authorList>
    </citation>
    <scope>NUCLEOTIDE SEQUENCE [LARGE SCALE GENOMIC DNA]</scope>
    <source>
        <strain evidence="3 4">KG-37</strain>
    </source>
</reference>
<dbReference type="RefSeq" id="WP_134710632.1">
    <property type="nucleotide sequence ID" value="NZ_CP119081.1"/>
</dbReference>
<comment type="function">
    <text evidence="2">An aminoacyl-tRNA editing enzyme that deacylates mischarged D-aminoacyl-tRNAs. Also deacylates mischarged glycyl-tRNA(Ala), protecting cells against glycine mischarging by AlaRS. Acts via tRNA-based rather than protein-based catalysis; rejects L-amino acids rather than detecting D-amino acids in the active site. By recycling D-aminoacyl-tRNA to D-amino acids and free tRNA molecules, this enzyme counteracts the toxicity associated with the formation of D-aminoacyl-tRNA entities in vivo and helps enforce protein L-homochirality.</text>
</comment>
<proteinExistence type="inferred from homology"/>
<comment type="similarity">
    <text evidence="1 2">Belongs to the DTD family.</text>
</comment>
<dbReference type="GeneID" id="97030864"/>
<dbReference type="GO" id="GO:0000049">
    <property type="term" value="F:tRNA binding"/>
    <property type="evidence" value="ECO:0007669"/>
    <property type="project" value="UniProtKB-UniRule"/>
</dbReference>
<comment type="catalytic activity">
    <reaction evidence="2">
        <text>glycyl-tRNA(Ala) + H2O = tRNA(Ala) + glycine + H(+)</text>
        <dbReference type="Rhea" id="RHEA:53744"/>
        <dbReference type="Rhea" id="RHEA-COMP:9657"/>
        <dbReference type="Rhea" id="RHEA-COMP:13640"/>
        <dbReference type="ChEBI" id="CHEBI:15377"/>
        <dbReference type="ChEBI" id="CHEBI:15378"/>
        <dbReference type="ChEBI" id="CHEBI:57305"/>
        <dbReference type="ChEBI" id="CHEBI:78442"/>
        <dbReference type="ChEBI" id="CHEBI:78522"/>
    </reaction>
</comment>
<dbReference type="Gene3D" id="3.50.80.10">
    <property type="entry name" value="D-tyrosyl-tRNA(Tyr) deacylase"/>
    <property type="match status" value="1"/>
</dbReference>
<evidence type="ECO:0000313" key="4">
    <source>
        <dbReference type="Proteomes" id="UP000297454"/>
    </source>
</evidence>
<keyword evidence="2" id="KW-0963">Cytoplasm</keyword>
<keyword evidence="2" id="KW-0820">tRNA-binding</keyword>
<dbReference type="Proteomes" id="UP000297454">
    <property type="component" value="Unassembled WGS sequence"/>
</dbReference>
<accession>A0A4R9C092</accession>
<dbReference type="HAMAP" id="MF_00518">
    <property type="entry name" value="Deacylase_Dtd"/>
    <property type="match status" value="1"/>
</dbReference>
<comment type="subunit">
    <text evidence="2">Homodimer.</text>
</comment>
<dbReference type="Pfam" id="PF02580">
    <property type="entry name" value="Tyr_Deacylase"/>
    <property type="match status" value="1"/>
</dbReference>
<dbReference type="GO" id="GO:0019478">
    <property type="term" value="P:D-amino acid catabolic process"/>
    <property type="evidence" value="ECO:0007669"/>
    <property type="project" value="UniProtKB-UniRule"/>
</dbReference>
<comment type="subcellular location">
    <subcellularLocation>
        <location evidence="2">Cytoplasm</location>
    </subcellularLocation>
</comment>
<comment type="catalytic activity">
    <reaction evidence="2">
        <text>a D-aminoacyl-tRNA + H2O = a tRNA + a D-alpha-amino acid + H(+)</text>
        <dbReference type="Rhea" id="RHEA:13953"/>
        <dbReference type="Rhea" id="RHEA-COMP:10123"/>
        <dbReference type="Rhea" id="RHEA-COMP:10124"/>
        <dbReference type="ChEBI" id="CHEBI:15377"/>
        <dbReference type="ChEBI" id="CHEBI:15378"/>
        <dbReference type="ChEBI" id="CHEBI:59871"/>
        <dbReference type="ChEBI" id="CHEBI:78442"/>
        <dbReference type="ChEBI" id="CHEBI:79333"/>
        <dbReference type="EC" id="3.1.1.96"/>
    </reaction>
</comment>
<keyword evidence="2" id="KW-0694">RNA-binding</keyword>
<dbReference type="EC" id="3.1.1.96" evidence="2"/>
<dbReference type="EMBL" id="SCFR01000031">
    <property type="protein sequence ID" value="TFF64689.1"/>
    <property type="molecule type" value="Genomic_DNA"/>
</dbReference>
<evidence type="ECO:0000256" key="2">
    <source>
        <dbReference type="HAMAP-Rule" id="MF_00518"/>
    </source>
</evidence>
<dbReference type="InterPro" id="IPR003732">
    <property type="entry name" value="Daa-tRNA_deacyls_DTD"/>
</dbReference>
<dbReference type="FunFam" id="3.50.80.10:FF:000001">
    <property type="entry name" value="D-aminoacyl-tRNA deacylase"/>
    <property type="match status" value="1"/>
</dbReference>
<name>A0A4R9C092_9FIRM</name>
<comment type="caution">
    <text evidence="3">The sequence shown here is derived from an EMBL/GenBank/DDBJ whole genome shotgun (WGS) entry which is preliminary data.</text>
</comment>
<evidence type="ECO:0000256" key="1">
    <source>
        <dbReference type="ARBA" id="ARBA00009673"/>
    </source>
</evidence>
<keyword evidence="2 3" id="KW-0378">Hydrolase</keyword>
<dbReference type="GO" id="GO:0043908">
    <property type="term" value="F:Ser(Gly)-tRNA(Ala) hydrolase activity"/>
    <property type="evidence" value="ECO:0007669"/>
    <property type="project" value="UniProtKB-UniRule"/>
</dbReference>
<organism evidence="3 4">
    <name type="scientific">Helcococcus ovis</name>
    <dbReference type="NCBI Taxonomy" id="72026"/>
    <lineage>
        <taxon>Bacteria</taxon>
        <taxon>Bacillati</taxon>
        <taxon>Bacillota</taxon>
        <taxon>Tissierellia</taxon>
        <taxon>Tissierellales</taxon>
        <taxon>Peptoniphilaceae</taxon>
        <taxon>Helcococcus</taxon>
    </lineage>
</organism>
<dbReference type="InterPro" id="IPR023509">
    <property type="entry name" value="DTD-like_sf"/>
</dbReference>
<evidence type="ECO:0000313" key="3">
    <source>
        <dbReference type="EMBL" id="TFF64689.1"/>
    </source>
</evidence>
<dbReference type="NCBIfam" id="TIGR00256">
    <property type="entry name" value="D-aminoacyl-tRNA deacylase"/>
    <property type="match status" value="1"/>
</dbReference>
<sequence>MRAIIQRVKWVKLNIDSNLYSEINNGLLVFLGVSEDDNITDLNYIKNKIVGLRIFEDSNDKMNLSVKDVKGEVMVVSQFTLFGDARKGNRPNFMRAAKQEKAEKIYNQFVEEIKKDIDIVKTGVFGADMKIELLNDGPVTIQLDSEKLY</sequence>
<gene>
    <name evidence="2" type="primary">dtd</name>
    <name evidence="3" type="ORF">EQF91_07340</name>
</gene>
<dbReference type="GO" id="GO:0106026">
    <property type="term" value="F:Gly-tRNA(Ala) deacylase activity"/>
    <property type="evidence" value="ECO:0007669"/>
    <property type="project" value="UniProtKB-UniRule"/>
</dbReference>
<dbReference type="EC" id="3.1.1.-" evidence="2"/>
<dbReference type="PANTHER" id="PTHR10472">
    <property type="entry name" value="D-TYROSYL-TRNA TYR DEACYLASE"/>
    <property type="match status" value="1"/>
</dbReference>